<dbReference type="SUPFAM" id="SSF57362">
    <property type="entry name" value="BPTI-like"/>
    <property type="match status" value="1"/>
</dbReference>
<keyword evidence="5" id="KW-0722">Serine protease inhibitor</keyword>
<dbReference type="InterPro" id="IPR036880">
    <property type="entry name" value="Kunitz_BPTI_sf"/>
</dbReference>
<dbReference type="GO" id="GO:0005615">
    <property type="term" value="C:extracellular space"/>
    <property type="evidence" value="ECO:0007669"/>
    <property type="project" value="TreeGrafter"/>
</dbReference>
<dbReference type="InterPro" id="IPR036084">
    <property type="entry name" value="Ser_inhib-like_sf"/>
</dbReference>
<dbReference type="Pfam" id="PF08742">
    <property type="entry name" value="C8"/>
    <property type="match status" value="3"/>
</dbReference>
<dbReference type="InterPro" id="IPR020901">
    <property type="entry name" value="Prtase_inh_Kunz-CS"/>
</dbReference>
<keyword evidence="13" id="KW-1185">Reference proteome</keyword>
<evidence type="ECO:0000259" key="10">
    <source>
        <dbReference type="PROSITE" id="PS50279"/>
    </source>
</evidence>
<dbReference type="Gene3D" id="4.10.410.10">
    <property type="entry name" value="Pancreatic trypsin inhibitor Kunitz domain"/>
    <property type="match status" value="1"/>
</dbReference>
<dbReference type="OrthoDB" id="160294at2759"/>
<evidence type="ECO:0000256" key="2">
    <source>
        <dbReference type="ARBA" id="ARBA00007226"/>
    </source>
</evidence>
<dbReference type="Pfam" id="PF00014">
    <property type="entry name" value="Kunitz_BPTI"/>
    <property type="match status" value="1"/>
</dbReference>
<reference evidence="12 13" key="1">
    <citation type="journal article" date="2018" name="Sci. Rep.">
        <title>Comparative analysis of the Pocillopora damicornis genome highlights role of immune system in coral evolution.</title>
        <authorList>
            <person name="Cunning R."/>
            <person name="Bay R.A."/>
            <person name="Gillette P."/>
            <person name="Baker A.C."/>
            <person name="Traylor-Knowles N."/>
        </authorList>
    </citation>
    <scope>NUCLEOTIDE SEQUENCE [LARGE SCALE GENOMIC DNA]</scope>
    <source>
        <strain evidence="12">RSMAS</strain>
        <tissue evidence="12">Whole animal</tissue>
    </source>
</reference>
<evidence type="ECO:0000313" key="13">
    <source>
        <dbReference type="Proteomes" id="UP000275408"/>
    </source>
</evidence>
<feature type="signal peptide" evidence="9">
    <location>
        <begin position="1"/>
        <end position="32"/>
    </location>
</feature>
<accession>A0A3M6TZU2</accession>
<dbReference type="Pfam" id="PF01826">
    <property type="entry name" value="TIL"/>
    <property type="match status" value="2"/>
</dbReference>
<dbReference type="EMBL" id="RCHS01002585">
    <property type="protein sequence ID" value="RMX46758.1"/>
    <property type="molecule type" value="Genomic_DNA"/>
</dbReference>
<dbReference type="GO" id="GO:0004867">
    <property type="term" value="F:serine-type endopeptidase inhibitor activity"/>
    <property type="evidence" value="ECO:0007669"/>
    <property type="project" value="UniProtKB-KW"/>
</dbReference>
<keyword evidence="3" id="KW-0646">Protease inhibitor</keyword>
<evidence type="ECO:0000256" key="9">
    <source>
        <dbReference type="SAM" id="SignalP"/>
    </source>
</evidence>
<dbReference type="GO" id="GO:0042151">
    <property type="term" value="C:nematocyst"/>
    <property type="evidence" value="ECO:0007669"/>
    <property type="project" value="UniProtKB-SubCell"/>
</dbReference>
<dbReference type="SMART" id="SM00832">
    <property type="entry name" value="C8"/>
    <property type="match status" value="3"/>
</dbReference>
<evidence type="ECO:0000259" key="11">
    <source>
        <dbReference type="PROSITE" id="PS51233"/>
    </source>
</evidence>
<evidence type="ECO:0000256" key="6">
    <source>
        <dbReference type="ARBA" id="ARBA00023157"/>
    </source>
</evidence>
<dbReference type="PANTHER" id="PTHR11339">
    <property type="entry name" value="EXTRACELLULAR MATRIX GLYCOPROTEIN RELATED"/>
    <property type="match status" value="1"/>
</dbReference>
<proteinExistence type="inferred from homology"/>
<comment type="caution">
    <text evidence="12">The sequence shown here is derived from an EMBL/GenBank/DDBJ whole genome shotgun (WGS) entry which is preliminary data.</text>
</comment>
<dbReference type="SMART" id="SM00131">
    <property type="entry name" value="KU"/>
    <property type="match status" value="1"/>
</dbReference>
<feature type="chain" id="PRO_5018218079" description="VWFD domain-containing protein" evidence="9">
    <location>
        <begin position="33"/>
        <end position="1404"/>
    </location>
</feature>
<organism evidence="12 13">
    <name type="scientific">Pocillopora damicornis</name>
    <name type="common">Cauliflower coral</name>
    <name type="synonym">Millepora damicornis</name>
    <dbReference type="NCBI Taxonomy" id="46731"/>
    <lineage>
        <taxon>Eukaryota</taxon>
        <taxon>Metazoa</taxon>
        <taxon>Cnidaria</taxon>
        <taxon>Anthozoa</taxon>
        <taxon>Hexacorallia</taxon>
        <taxon>Scleractinia</taxon>
        <taxon>Astrocoeniina</taxon>
        <taxon>Pocilloporidae</taxon>
        <taxon>Pocillopora</taxon>
    </lineage>
</organism>
<evidence type="ECO:0000256" key="8">
    <source>
        <dbReference type="ARBA" id="ARBA00023331"/>
    </source>
</evidence>
<gene>
    <name evidence="12" type="ORF">pdam_00007705</name>
</gene>
<dbReference type="SUPFAM" id="SSF57567">
    <property type="entry name" value="Serine protease inhibitors"/>
    <property type="match status" value="2"/>
</dbReference>
<sequence>MYKRVKLKLGTSVLLLALLAALLQEGIQTVSAFGYTLEKTFETEVDSLVQLENQRSLRSLEDASSPLKPEQASSLAPDSGVNKAFLLEAIDSILRKRGYSANTDHCFRYLVQLHQNCDDNNSIYTKRGCVTECIPRLTGGLCYKLWEPEEFGEVNVKTEKRWYFKSDTRSCLQFDYGGCLGNENRYATLKDCLAENNLKGSIFGDEAIGGFKFTEPIKGAIKSYATCSVFGNAYFNTFDNVTYAFHGKCDYTLVQLENNPDYLKVVLKNDFGCDPTLACQKSVLLFAHGVSVELGPKKGGKFDVKVGGSPVSFPYRDPTEAVHIQAQFPFKGAEHHILVTTKDRVTVIWDGERSVDIRLPEAVRSKWDTSGLCGSFNDDDSDDLKSNTKKLMKKVYDFANSFIYSPGNTLCKSDEITIGDTCDENESEAGKLCSILDTKDFEACHSVVDPEIFKKMCILDVCATAVKAPLLVDETRCAMLSLYSRQCSWNNTELNWRSENLCQKTCPATMEYSECASGCPRTCKNVDILKCSAKCLPGCTCPAEMWHDGEKCVKQSQCSCYHDNTRYEHGDFRYEDCEACKCEGGKWTCFSIPCRGECTILGSTNIKTFDGQRYRVFPMDCEFHLLRHCHNEQSEFDIRIKNTDCEETIVRPFCNSQDIDVIFGENKTAIKIVRKLKSDPQIFVTHGSLDEDMSVENVGGKSVVLSTRYFQMTATDQNLFLSVSPDLQSQTCGLCGTFNGNGNDDFRKPDKGEAATPNEFLKKWLNFYDENSDKCMENQLGDDPALASPTQLDYCRRNYELEPAAEKHASILINGDSPFQACWSEVPKEVFYENAVEAYCRHSVSLCDVIAGYAKACGDKGVVVLKWRQRREVIDLCQEPSCPSDQEFRYCDATCPQTCGDLKNKQACQNRGCIEGCFCKKNGTVLRGNECIEEDECAEHPVECEAEDQVYNSFGRTCLGLEYGVPVDNKPGCHCKDGLYWNEYKKKCVQKDQCGCIHENEYYEKGEPSPLECSTKCSGARTWIPQPDVDPLPEYECAAFGQEHYRTFDGRWIRFSSLELCEYQLMLIKGTKNTVSVANEPCVDSLELQMCKKVVIETGEGSIELFQRTIKIETEDSSTQYVPGTYPEPCTRSVLDNAEIFSMGLFIIVRVFNPNEPFKPLFEVKFDKGNRVYITPNYKFKNQDKLVGICGNFNGKDGDDVMLRNYEPAKTPKEFGDSWRSSADPVCENSVSTDYWQQCVNNTDRLSWAVKGCGMLMSDKNFSACHAVVPPQAYYDACIHETCLCNKGGDCACYCAAIATYVRACNQHGISITWRREGFCELPCCRPCANSGGYEANITIPSACEINDECPVANERCCRGTRVEGCSCPNGTYFNGKKCVEQKGDCDRPCTSTSSSSMSSTRLV</sequence>
<evidence type="ECO:0000256" key="1">
    <source>
        <dbReference type="ARBA" id="ARBA00004532"/>
    </source>
</evidence>
<protein>
    <recommendedName>
        <fullName evidence="14">VWFD domain-containing protein</fullName>
    </recommendedName>
</protein>
<dbReference type="InterPro" id="IPR002223">
    <property type="entry name" value="Kunitz_BPTI"/>
</dbReference>
<dbReference type="STRING" id="46731.A0A3M6TZU2"/>
<keyword evidence="7" id="KW-0325">Glycoprotein</keyword>
<dbReference type="PROSITE" id="PS00280">
    <property type="entry name" value="BPTI_KUNITZ_1"/>
    <property type="match status" value="1"/>
</dbReference>
<dbReference type="InterPro" id="IPR050780">
    <property type="entry name" value="Mucin_vWF_Thrombospondin_sf"/>
</dbReference>
<feature type="domain" description="VWFD" evidence="11">
    <location>
        <begin position="1035"/>
        <end position="1228"/>
    </location>
</feature>
<feature type="domain" description="VWFD" evidence="11">
    <location>
        <begin position="225"/>
        <end position="412"/>
    </location>
</feature>
<feature type="domain" description="VWFD" evidence="11">
    <location>
        <begin position="596"/>
        <end position="776"/>
    </location>
</feature>
<evidence type="ECO:0000313" key="12">
    <source>
        <dbReference type="EMBL" id="RMX46758.1"/>
    </source>
</evidence>
<dbReference type="CDD" id="cd19941">
    <property type="entry name" value="TIL"/>
    <property type="match status" value="2"/>
</dbReference>
<comment type="subcellular location">
    <subcellularLocation>
        <location evidence="1">Nematocyst</location>
    </subcellularLocation>
</comment>
<dbReference type="InterPro" id="IPR014853">
    <property type="entry name" value="VWF/SSPO/ZAN-like_Cys-rich_dom"/>
</dbReference>
<dbReference type="GO" id="GO:0031012">
    <property type="term" value="C:extracellular matrix"/>
    <property type="evidence" value="ECO:0007669"/>
    <property type="project" value="TreeGrafter"/>
</dbReference>
<dbReference type="Proteomes" id="UP000275408">
    <property type="component" value="Unassembled WGS sequence"/>
</dbReference>
<dbReference type="InterPro" id="IPR001846">
    <property type="entry name" value="VWF_type-D"/>
</dbReference>
<evidence type="ECO:0000256" key="5">
    <source>
        <dbReference type="ARBA" id="ARBA00022900"/>
    </source>
</evidence>
<dbReference type="SMART" id="SM00215">
    <property type="entry name" value="VWC_out"/>
    <property type="match status" value="1"/>
</dbReference>
<name>A0A3M6TZU2_POCDA</name>
<dbReference type="InterPro" id="IPR001007">
    <property type="entry name" value="VWF_dom"/>
</dbReference>
<dbReference type="PROSITE" id="PS51233">
    <property type="entry name" value="VWFD"/>
    <property type="match status" value="3"/>
</dbReference>
<evidence type="ECO:0000256" key="3">
    <source>
        <dbReference type="ARBA" id="ARBA00022690"/>
    </source>
</evidence>
<dbReference type="Gene3D" id="2.10.25.10">
    <property type="entry name" value="Laminin"/>
    <property type="match status" value="2"/>
</dbReference>
<keyword evidence="9" id="KW-0732">Signal</keyword>
<keyword evidence="8" id="KW-0166">Nematocyst</keyword>
<evidence type="ECO:0000256" key="4">
    <source>
        <dbReference type="ARBA" id="ARBA00022737"/>
    </source>
</evidence>
<dbReference type="PANTHER" id="PTHR11339:SF386">
    <property type="entry name" value="HEMOLECTIN, ISOFORM A"/>
    <property type="match status" value="1"/>
</dbReference>
<dbReference type="Pfam" id="PF00094">
    <property type="entry name" value="VWD"/>
    <property type="match status" value="3"/>
</dbReference>
<dbReference type="InterPro" id="IPR002919">
    <property type="entry name" value="TIL_dom"/>
</dbReference>
<evidence type="ECO:0000256" key="7">
    <source>
        <dbReference type="ARBA" id="ARBA00023180"/>
    </source>
</evidence>
<evidence type="ECO:0008006" key="14">
    <source>
        <dbReference type="Google" id="ProtNLM"/>
    </source>
</evidence>
<dbReference type="PROSITE" id="PS50279">
    <property type="entry name" value="BPTI_KUNITZ_2"/>
    <property type="match status" value="1"/>
</dbReference>
<keyword evidence="6" id="KW-1015">Disulfide bond</keyword>
<comment type="similarity">
    <text evidence="2">Belongs to the venom Kunitz-type family. Sea anemone type 2 potassium channel toxin subfamily.</text>
</comment>
<feature type="domain" description="BPTI/Kunitz inhibitor" evidence="10">
    <location>
        <begin position="133"/>
        <end position="196"/>
    </location>
</feature>
<dbReference type="SMART" id="SM00216">
    <property type="entry name" value="VWD"/>
    <property type="match status" value="3"/>
</dbReference>
<keyword evidence="4" id="KW-0677">Repeat</keyword>